<keyword evidence="2" id="KW-1185">Reference proteome</keyword>
<dbReference type="AlphaFoldDB" id="A0A067ECV2"/>
<sequence length="69" mass="7524">MTLLQHNKDGGLAVVSSGEFSSCVPYCLDLPIAEGSYFLEDGEIIEKIDDFWSSFEGSADSCESDDSHE</sequence>
<organism evidence="1 2">
    <name type="scientific">Citrus sinensis</name>
    <name type="common">Sweet orange</name>
    <name type="synonym">Citrus aurantium var. sinensis</name>
    <dbReference type="NCBI Taxonomy" id="2711"/>
    <lineage>
        <taxon>Eukaryota</taxon>
        <taxon>Viridiplantae</taxon>
        <taxon>Streptophyta</taxon>
        <taxon>Embryophyta</taxon>
        <taxon>Tracheophyta</taxon>
        <taxon>Spermatophyta</taxon>
        <taxon>Magnoliopsida</taxon>
        <taxon>eudicotyledons</taxon>
        <taxon>Gunneridae</taxon>
        <taxon>Pentapetalae</taxon>
        <taxon>rosids</taxon>
        <taxon>malvids</taxon>
        <taxon>Sapindales</taxon>
        <taxon>Rutaceae</taxon>
        <taxon>Aurantioideae</taxon>
        <taxon>Citrus</taxon>
    </lineage>
</organism>
<reference evidence="1 2" key="1">
    <citation type="submission" date="2014-04" db="EMBL/GenBank/DDBJ databases">
        <authorList>
            <consortium name="International Citrus Genome Consortium"/>
            <person name="Gmitter F."/>
            <person name="Chen C."/>
            <person name="Farmerie W."/>
            <person name="Harkins T."/>
            <person name="Desany B."/>
            <person name="Mohiuddin M."/>
            <person name="Kodira C."/>
            <person name="Borodovsky M."/>
            <person name="Lomsadze A."/>
            <person name="Burns P."/>
            <person name="Jenkins J."/>
            <person name="Prochnik S."/>
            <person name="Shu S."/>
            <person name="Chapman J."/>
            <person name="Pitluck S."/>
            <person name="Schmutz J."/>
            <person name="Rokhsar D."/>
        </authorList>
    </citation>
    <scope>NUCLEOTIDE SEQUENCE</scope>
</reference>
<evidence type="ECO:0000313" key="2">
    <source>
        <dbReference type="Proteomes" id="UP000027120"/>
    </source>
</evidence>
<gene>
    <name evidence="1" type="ORF">CISIN_1g036882mg</name>
</gene>
<protein>
    <submittedName>
        <fullName evidence="1">Uncharacterized protein</fullName>
    </submittedName>
</protein>
<dbReference type="Proteomes" id="UP000027120">
    <property type="component" value="Unassembled WGS sequence"/>
</dbReference>
<name>A0A067ECV2_CITSI</name>
<evidence type="ECO:0000313" key="1">
    <source>
        <dbReference type="EMBL" id="KDO51685.1"/>
    </source>
</evidence>
<proteinExistence type="predicted"/>
<dbReference type="EMBL" id="KK785050">
    <property type="protein sequence ID" value="KDO51685.1"/>
    <property type="molecule type" value="Genomic_DNA"/>
</dbReference>
<accession>A0A067ECV2</accession>